<comment type="caution">
    <text evidence="2">The sequence shown here is derived from an EMBL/GenBank/DDBJ whole genome shotgun (WGS) entry which is preliminary data.</text>
</comment>
<keyword evidence="2" id="KW-0378">Hydrolase</keyword>
<dbReference type="Gene3D" id="3.60.10.10">
    <property type="entry name" value="Endonuclease/exonuclease/phosphatase"/>
    <property type="match status" value="1"/>
</dbReference>
<keyword evidence="2" id="KW-0540">Nuclease</keyword>
<gene>
    <name evidence="2" type="ORF">J2D75_00555</name>
</gene>
<dbReference type="Proteomes" id="UP000664399">
    <property type="component" value="Unassembled WGS sequence"/>
</dbReference>
<feature type="domain" description="Endonuclease/exonuclease/phosphatase" evidence="1">
    <location>
        <begin position="23"/>
        <end position="242"/>
    </location>
</feature>
<dbReference type="EMBL" id="JAFVMG010000001">
    <property type="protein sequence ID" value="MBO1326964.1"/>
    <property type="molecule type" value="Genomic_DNA"/>
</dbReference>
<dbReference type="GO" id="GO:0004519">
    <property type="term" value="F:endonuclease activity"/>
    <property type="evidence" value="ECO:0007669"/>
    <property type="project" value="UniProtKB-KW"/>
</dbReference>
<proteinExistence type="predicted"/>
<reference evidence="2 3" key="1">
    <citation type="submission" date="2021-03" db="EMBL/GenBank/DDBJ databases">
        <title>The complete genome sequence of Acetobacter suratthaniensis TBRC 1719.</title>
        <authorList>
            <person name="Charoenyingcharoen P."/>
            <person name="Yukphan P."/>
        </authorList>
    </citation>
    <scope>NUCLEOTIDE SEQUENCE [LARGE SCALE GENOMIC DNA]</scope>
    <source>
        <strain evidence="2 3">TBRC 1719</strain>
    </source>
</reference>
<protein>
    <submittedName>
        <fullName evidence="2">Endonuclease/exonuclease/phosphatase family protein</fullName>
    </submittedName>
</protein>
<keyword evidence="2" id="KW-0255">Endonuclease</keyword>
<accession>A0ABS3LHA6</accession>
<dbReference type="Pfam" id="PF03372">
    <property type="entry name" value="Exo_endo_phos"/>
    <property type="match status" value="1"/>
</dbReference>
<sequence>MALLALYQPAHATPAYHAIKLSTWNMEWLLDETAPASRAAPLDISPRTAADYALMASIAARLNPDLAAVQEADGARSLSRVFSPQRYVIFTTDDTVLQHTGLIVRTGLEVTRHPDVQELDITPPDAPHHLRSGLDMTVHFAHADLRVLVVHLKTGCWDDPPEQTHHACPLLARQFRILSEWISERTHSGEAFAIMGDFNRRLNVRDPLFLQLQENARLDLTTSGYASPCLGGSYFIDHIILGGPAIGWKDPDSLSVMAIPQDSSHQLSDHCPVSITLHIPA</sequence>
<evidence type="ECO:0000313" key="3">
    <source>
        <dbReference type="Proteomes" id="UP000664399"/>
    </source>
</evidence>
<keyword evidence="3" id="KW-1185">Reference proteome</keyword>
<name>A0ABS3LHA6_9PROT</name>
<evidence type="ECO:0000313" key="2">
    <source>
        <dbReference type="EMBL" id="MBO1326964.1"/>
    </source>
</evidence>
<dbReference type="InterPro" id="IPR036691">
    <property type="entry name" value="Endo/exonu/phosph_ase_sf"/>
</dbReference>
<dbReference type="InterPro" id="IPR005135">
    <property type="entry name" value="Endo/exonuclease/phosphatase"/>
</dbReference>
<dbReference type="SUPFAM" id="SSF56219">
    <property type="entry name" value="DNase I-like"/>
    <property type="match status" value="1"/>
</dbReference>
<evidence type="ECO:0000259" key="1">
    <source>
        <dbReference type="Pfam" id="PF03372"/>
    </source>
</evidence>
<organism evidence="2 3">
    <name type="scientific">Acetobacter suratthaniensis</name>
    <dbReference type="NCBI Taxonomy" id="1502841"/>
    <lineage>
        <taxon>Bacteria</taxon>
        <taxon>Pseudomonadati</taxon>
        <taxon>Pseudomonadota</taxon>
        <taxon>Alphaproteobacteria</taxon>
        <taxon>Acetobacterales</taxon>
        <taxon>Acetobacteraceae</taxon>
        <taxon>Acetobacter</taxon>
    </lineage>
</organism>